<dbReference type="EMBL" id="BNAF01000001">
    <property type="protein sequence ID" value="GHE23301.1"/>
    <property type="molecule type" value="Genomic_DNA"/>
</dbReference>
<evidence type="ECO:0000256" key="1">
    <source>
        <dbReference type="ARBA" id="ARBA00022553"/>
    </source>
</evidence>
<dbReference type="Gene3D" id="6.10.250.690">
    <property type="match status" value="1"/>
</dbReference>
<dbReference type="PROSITE" id="PS51755">
    <property type="entry name" value="OMPR_PHOB"/>
    <property type="match status" value="1"/>
</dbReference>
<organism evidence="10 11">
    <name type="scientific">Sphingobacterium griseoflavum</name>
    <dbReference type="NCBI Taxonomy" id="1474952"/>
    <lineage>
        <taxon>Bacteria</taxon>
        <taxon>Pseudomonadati</taxon>
        <taxon>Bacteroidota</taxon>
        <taxon>Sphingobacteriia</taxon>
        <taxon>Sphingobacteriales</taxon>
        <taxon>Sphingobacteriaceae</taxon>
        <taxon>Sphingobacterium</taxon>
    </lineage>
</organism>
<proteinExistence type="predicted"/>
<dbReference type="PANTHER" id="PTHR48111:SF22">
    <property type="entry name" value="REGULATOR OF RPOS"/>
    <property type="match status" value="1"/>
</dbReference>
<feature type="domain" description="Response regulatory" evidence="8">
    <location>
        <begin position="21"/>
        <end position="135"/>
    </location>
</feature>
<evidence type="ECO:0000256" key="5">
    <source>
        <dbReference type="ARBA" id="ARBA00023163"/>
    </source>
</evidence>
<dbReference type="PROSITE" id="PS50110">
    <property type="entry name" value="RESPONSE_REGULATORY"/>
    <property type="match status" value="1"/>
</dbReference>
<evidence type="ECO:0000313" key="10">
    <source>
        <dbReference type="EMBL" id="GHE23301.1"/>
    </source>
</evidence>
<reference evidence="11" key="1">
    <citation type="journal article" date="2019" name="Int. J. Syst. Evol. Microbiol.">
        <title>The Global Catalogue of Microorganisms (GCM) 10K type strain sequencing project: providing services to taxonomists for standard genome sequencing and annotation.</title>
        <authorList>
            <consortium name="The Broad Institute Genomics Platform"/>
            <consortium name="The Broad Institute Genome Sequencing Center for Infectious Disease"/>
            <person name="Wu L."/>
            <person name="Ma J."/>
        </authorList>
    </citation>
    <scope>NUCLEOTIDE SEQUENCE [LARGE SCALE GENOMIC DNA]</scope>
    <source>
        <strain evidence="11">CGMCC 1.12966</strain>
    </source>
</reference>
<dbReference type="InterPro" id="IPR016032">
    <property type="entry name" value="Sig_transdc_resp-reg_C-effctor"/>
</dbReference>
<dbReference type="GO" id="GO:0003677">
    <property type="term" value="F:DNA binding"/>
    <property type="evidence" value="ECO:0007669"/>
    <property type="project" value="UniProtKB-KW"/>
</dbReference>
<dbReference type="Pfam" id="PF00072">
    <property type="entry name" value="Response_reg"/>
    <property type="match status" value="1"/>
</dbReference>
<evidence type="ECO:0000256" key="2">
    <source>
        <dbReference type="ARBA" id="ARBA00023012"/>
    </source>
</evidence>
<dbReference type="InterPro" id="IPR001867">
    <property type="entry name" value="OmpR/PhoB-type_DNA-bd"/>
</dbReference>
<keyword evidence="1 6" id="KW-0597">Phosphoprotein</keyword>
<keyword evidence="5" id="KW-0804">Transcription</keyword>
<evidence type="ECO:0000256" key="4">
    <source>
        <dbReference type="ARBA" id="ARBA00023125"/>
    </source>
</evidence>
<dbReference type="Proteomes" id="UP000620550">
    <property type="component" value="Unassembled WGS sequence"/>
</dbReference>
<feature type="domain" description="OmpR/PhoB-type" evidence="9">
    <location>
        <begin position="147"/>
        <end position="244"/>
    </location>
</feature>
<dbReference type="SMART" id="SM00448">
    <property type="entry name" value="REC"/>
    <property type="match status" value="1"/>
</dbReference>
<keyword evidence="2" id="KW-0902">Two-component regulatory system</keyword>
<evidence type="ECO:0000259" key="8">
    <source>
        <dbReference type="PROSITE" id="PS50110"/>
    </source>
</evidence>
<evidence type="ECO:0000259" key="9">
    <source>
        <dbReference type="PROSITE" id="PS51755"/>
    </source>
</evidence>
<keyword evidence="4 7" id="KW-0238">DNA-binding</keyword>
<evidence type="ECO:0000313" key="11">
    <source>
        <dbReference type="Proteomes" id="UP000620550"/>
    </source>
</evidence>
<dbReference type="SMART" id="SM00862">
    <property type="entry name" value="Trans_reg_C"/>
    <property type="match status" value="1"/>
</dbReference>
<dbReference type="InterPro" id="IPR039420">
    <property type="entry name" value="WalR-like"/>
</dbReference>
<evidence type="ECO:0000256" key="3">
    <source>
        <dbReference type="ARBA" id="ARBA00023015"/>
    </source>
</evidence>
<dbReference type="CDD" id="cd00383">
    <property type="entry name" value="trans_reg_C"/>
    <property type="match status" value="1"/>
</dbReference>
<evidence type="ECO:0000256" key="6">
    <source>
        <dbReference type="PROSITE-ProRule" id="PRU00169"/>
    </source>
</evidence>
<comment type="caution">
    <text evidence="10">The sequence shown here is derived from an EMBL/GenBank/DDBJ whole genome shotgun (WGS) entry which is preliminary data.</text>
</comment>
<sequence length="244" mass="28405">MPAKRAFFLFLFFNFLLYGMQILVVEDDSRISNFLIKGLEEFGYLVTLCKNAEDVLSNYLHVEWDLIILDIMLEGVDGVQLLQTLRYKKVFAPILMLSALNSVQDKVSALDYGADDYLTKPFHFDELLSRIKALTRRQHYQLQELPKAELDFGALHINLEQYKVTLDDTQVELSPREYKLLIYLVENIDKTVGRVQILNAVWGITFDNHTNVVDVYISYLRNKIERNGHKYIYTVKGVGYMFKA</sequence>
<feature type="modified residue" description="4-aspartylphosphate" evidence="6">
    <location>
        <position position="70"/>
    </location>
</feature>
<protein>
    <submittedName>
        <fullName evidence="10">DNA-binding response regulator</fullName>
    </submittedName>
</protein>
<evidence type="ECO:0000256" key="7">
    <source>
        <dbReference type="PROSITE-ProRule" id="PRU01091"/>
    </source>
</evidence>
<dbReference type="Pfam" id="PF00486">
    <property type="entry name" value="Trans_reg_C"/>
    <property type="match status" value="1"/>
</dbReference>
<feature type="DNA-binding region" description="OmpR/PhoB-type" evidence="7">
    <location>
        <begin position="147"/>
        <end position="244"/>
    </location>
</feature>
<keyword evidence="3" id="KW-0805">Transcription regulation</keyword>
<dbReference type="InterPro" id="IPR001789">
    <property type="entry name" value="Sig_transdc_resp-reg_receiver"/>
</dbReference>
<dbReference type="Gene3D" id="3.40.50.2300">
    <property type="match status" value="1"/>
</dbReference>
<dbReference type="SUPFAM" id="SSF46894">
    <property type="entry name" value="C-terminal effector domain of the bipartite response regulators"/>
    <property type="match status" value="1"/>
</dbReference>
<dbReference type="InterPro" id="IPR011006">
    <property type="entry name" value="CheY-like_superfamily"/>
</dbReference>
<dbReference type="Gene3D" id="1.10.10.10">
    <property type="entry name" value="Winged helix-like DNA-binding domain superfamily/Winged helix DNA-binding domain"/>
    <property type="match status" value="1"/>
</dbReference>
<name>A0ABQ3HPY7_9SPHI</name>
<dbReference type="PANTHER" id="PTHR48111">
    <property type="entry name" value="REGULATOR OF RPOS"/>
    <property type="match status" value="1"/>
</dbReference>
<accession>A0ABQ3HPY7</accession>
<dbReference type="SUPFAM" id="SSF52172">
    <property type="entry name" value="CheY-like"/>
    <property type="match status" value="1"/>
</dbReference>
<keyword evidence="11" id="KW-1185">Reference proteome</keyword>
<dbReference type="InterPro" id="IPR036388">
    <property type="entry name" value="WH-like_DNA-bd_sf"/>
</dbReference>
<gene>
    <name evidence="10" type="ORF">GCM10017764_02690</name>
</gene>